<protein>
    <submittedName>
        <fullName evidence="2">Uncharacterized protein</fullName>
    </submittedName>
</protein>
<feature type="compositionally biased region" description="Basic and acidic residues" evidence="1">
    <location>
        <begin position="828"/>
        <end position="837"/>
    </location>
</feature>
<feature type="region of interest" description="Disordered" evidence="1">
    <location>
        <begin position="813"/>
        <end position="837"/>
    </location>
</feature>
<organism evidence="2 3">
    <name type="scientific">Fusarium equiseti</name>
    <name type="common">Fusarium scirpi</name>
    <dbReference type="NCBI Taxonomy" id="61235"/>
    <lineage>
        <taxon>Eukaryota</taxon>
        <taxon>Fungi</taxon>
        <taxon>Dikarya</taxon>
        <taxon>Ascomycota</taxon>
        <taxon>Pezizomycotina</taxon>
        <taxon>Sordariomycetes</taxon>
        <taxon>Hypocreomycetidae</taxon>
        <taxon>Hypocreales</taxon>
        <taxon>Nectriaceae</taxon>
        <taxon>Fusarium</taxon>
        <taxon>Fusarium incarnatum-equiseti species complex</taxon>
    </lineage>
</organism>
<name>A0ABQ8RNV0_FUSEQ</name>
<keyword evidence="3" id="KW-1185">Reference proteome</keyword>
<accession>A0ABQ8RNV0</accession>
<evidence type="ECO:0000313" key="2">
    <source>
        <dbReference type="EMBL" id="KAJ4138675.1"/>
    </source>
</evidence>
<comment type="caution">
    <text evidence="2">The sequence shown here is derived from an EMBL/GenBank/DDBJ whole genome shotgun (WGS) entry which is preliminary data.</text>
</comment>
<proteinExistence type="predicted"/>
<reference evidence="2" key="1">
    <citation type="submission" date="2022-09" db="EMBL/GenBank/DDBJ databases">
        <title>Fusarium specimens isolated from Avocado Roots.</title>
        <authorList>
            <person name="Stajich J."/>
            <person name="Roper C."/>
            <person name="Heimlech-Rivalta G."/>
        </authorList>
    </citation>
    <scope>NUCLEOTIDE SEQUENCE</scope>
    <source>
        <strain evidence="2">CF00095</strain>
    </source>
</reference>
<evidence type="ECO:0000313" key="3">
    <source>
        <dbReference type="Proteomes" id="UP001152024"/>
    </source>
</evidence>
<dbReference type="Proteomes" id="UP001152024">
    <property type="component" value="Unassembled WGS sequence"/>
</dbReference>
<gene>
    <name evidence="2" type="ORF">NW768_002528</name>
</gene>
<sequence length="837" mass="95077">MAGQDTNQFSKTVHEQSTDTRLYRGCHCASSIPKSQTFFSFWNMVFELEQQEHHLPSCKLWGTKKGRKRTVKAMFPFKLACLSAHTTVACFEYASGTSRLGLSIKLRNIVERQNSPVYKLVDSSAEEMLEGFTIEQFIRRIELLEREILTLYTDGHASSEDIDQYGDTHAEMIFQVFTGWGPILSKILRDNRLTHVFVSLVRTILQAHNGDEGLFSFSTHLVNALSNPDPLQHETINTKHLLSFMSEEGCFNFTYYAVEKISKQEPSASFKRVIEEFKAILMRRFEDLVSCVARDSKSVFETASGLNVLCLSSSWPTGLRYLTTTEASTIIDDVCDDYACTPIMRVIHLDQAQSADILLQAGCCLETDTVNNWAFLSPSYRMATVMANHLAERRARLLETAQQQLGLFLEHTSVAFADSAAAEVCAALDAFGVPLHSSLRVHSCYRSIYSQSFIPFIAFKYLWEKGFQYSKGHDGTGFTPIMTHQFRWNFLIGLQSVVEMVQTVCWLVEKGFMQENARDPLGLGLNVRASGYHYLGALFARYLTRKPLNFDLLGEIPRILNGPLMSQAGEDDCVCWCNAEDHGCSPTKLFLITYLHNAPEWISSAARHLILHQELFDDSMSESHKVSSRISDTLRLLTFEALEMTHTCCYLDLLDEAEFCSLMPMHFESDDGIFYHDPASVLELRSCSEEQSSASMLDELMAAFIDELSRLTTSTRAFETFIFTYWRRRISQVYASRYVATEVLRRDHTFRKLGVSPTERTGVLPKTLEVLLGRYFIITDLDEHIMPEECSYEVVEYGEAEYDFCMYCPRPSTGSPSDDGLELDEETEGRARADDDA</sequence>
<dbReference type="EMBL" id="JAOQBH010000003">
    <property type="protein sequence ID" value="KAJ4138675.1"/>
    <property type="molecule type" value="Genomic_DNA"/>
</dbReference>
<evidence type="ECO:0000256" key="1">
    <source>
        <dbReference type="SAM" id="MobiDB-lite"/>
    </source>
</evidence>